<reference evidence="2" key="1">
    <citation type="submission" date="2019-11" db="EMBL/GenBank/DDBJ databases">
        <authorList>
            <person name="Liu Y."/>
            <person name="Hou J."/>
            <person name="Li T.-Q."/>
            <person name="Guan C.-H."/>
            <person name="Wu X."/>
            <person name="Wu H.-Z."/>
            <person name="Ling F."/>
            <person name="Zhang R."/>
            <person name="Shi X.-G."/>
            <person name="Ren J.-P."/>
            <person name="Chen E.-F."/>
            <person name="Sun J.-M."/>
        </authorList>
    </citation>
    <scope>NUCLEOTIDE SEQUENCE</scope>
    <source>
        <strain evidence="2">Adult_tree_wgs_1</strain>
        <tissue evidence="2">Leaves</tissue>
    </source>
</reference>
<organism evidence="2 3">
    <name type="scientific">Rhododendron simsii</name>
    <name type="common">Sims's rhododendron</name>
    <dbReference type="NCBI Taxonomy" id="118357"/>
    <lineage>
        <taxon>Eukaryota</taxon>
        <taxon>Viridiplantae</taxon>
        <taxon>Streptophyta</taxon>
        <taxon>Embryophyta</taxon>
        <taxon>Tracheophyta</taxon>
        <taxon>Spermatophyta</taxon>
        <taxon>Magnoliopsida</taxon>
        <taxon>eudicotyledons</taxon>
        <taxon>Gunneridae</taxon>
        <taxon>Pentapetalae</taxon>
        <taxon>asterids</taxon>
        <taxon>Ericales</taxon>
        <taxon>Ericaceae</taxon>
        <taxon>Ericoideae</taxon>
        <taxon>Rhodoreae</taxon>
        <taxon>Rhododendron</taxon>
    </lineage>
</organism>
<gene>
    <name evidence="2" type="ORF">RHSIM_Rhsim01G0147900</name>
</gene>
<feature type="region of interest" description="Disordered" evidence="1">
    <location>
        <begin position="83"/>
        <end position="103"/>
    </location>
</feature>
<dbReference type="Pfam" id="PF14223">
    <property type="entry name" value="Retrotran_gag_2"/>
    <property type="match status" value="1"/>
</dbReference>
<proteinExistence type="predicted"/>
<evidence type="ECO:0000256" key="1">
    <source>
        <dbReference type="SAM" id="MobiDB-lite"/>
    </source>
</evidence>
<sequence length="133" mass="15413">MSGHLRVMLAMIRDLRTVGNVLTDEQQILAMLRSLPDKTWDHFKLTMTHNEMVTTFNDLKCHLELEAERQDAKRGNEVLVVEPGQRKTIGSKHKRQDGKAKQGLARDKGVLDILLIRLGWKPRTRVRREKFTT</sequence>
<comment type="caution">
    <text evidence="2">The sequence shown here is derived from an EMBL/GenBank/DDBJ whole genome shotgun (WGS) entry which is preliminary data.</text>
</comment>
<name>A0A834HIE5_RHOSS</name>
<accession>A0A834HIE5</accession>
<evidence type="ECO:0000313" key="2">
    <source>
        <dbReference type="EMBL" id="KAF7152795.1"/>
    </source>
</evidence>
<dbReference type="OrthoDB" id="1909174at2759"/>
<dbReference type="EMBL" id="WJXA01000001">
    <property type="protein sequence ID" value="KAF7152795.1"/>
    <property type="molecule type" value="Genomic_DNA"/>
</dbReference>
<dbReference type="Proteomes" id="UP000626092">
    <property type="component" value="Unassembled WGS sequence"/>
</dbReference>
<dbReference type="AlphaFoldDB" id="A0A834HIE5"/>
<protein>
    <submittedName>
        <fullName evidence="2">Uncharacterized protein</fullName>
    </submittedName>
</protein>
<keyword evidence="3" id="KW-1185">Reference proteome</keyword>
<evidence type="ECO:0000313" key="3">
    <source>
        <dbReference type="Proteomes" id="UP000626092"/>
    </source>
</evidence>